<dbReference type="KEGG" id="cvn:111103103"/>
<reference evidence="3" key="1">
    <citation type="submission" date="2025-08" db="UniProtKB">
        <authorList>
            <consortium name="RefSeq"/>
        </authorList>
    </citation>
    <scope>IDENTIFICATION</scope>
    <source>
        <tissue evidence="3">Whole sample</tissue>
    </source>
</reference>
<feature type="compositionally biased region" description="Basic and acidic residues" evidence="1">
    <location>
        <begin position="17"/>
        <end position="31"/>
    </location>
</feature>
<evidence type="ECO:0000256" key="1">
    <source>
        <dbReference type="SAM" id="MobiDB-lite"/>
    </source>
</evidence>
<keyword evidence="2" id="KW-1185">Reference proteome</keyword>
<name>A0A8B8AKX5_CRAVI</name>
<protein>
    <submittedName>
        <fullName evidence="3">Uncharacterized protein LOC111103103</fullName>
    </submittedName>
</protein>
<sequence>MIGDTKTGPLSLIAGQDSHKREPVKKTRKADINLPRSLSKSILQQQPPKEPEAQDDEQEGQISQTLKELRNFTLAPPLHDFQVRPATWCLTTFTAIILLGVRNHQMTYTILWLESSSKYSINCLKLKHGTGITH</sequence>
<proteinExistence type="predicted"/>
<dbReference type="GeneID" id="111103103"/>
<evidence type="ECO:0000313" key="3">
    <source>
        <dbReference type="RefSeq" id="XP_022291840.1"/>
    </source>
</evidence>
<accession>A0A8B8AKX5</accession>
<gene>
    <name evidence="3" type="primary">LOC111103103</name>
</gene>
<feature type="region of interest" description="Disordered" evidence="1">
    <location>
        <begin position="1"/>
        <end position="62"/>
    </location>
</feature>
<dbReference type="AlphaFoldDB" id="A0A8B8AKX5"/>
<organism evidence="2 3">
    <name type="scientific">Crassostrea virginica</name>
    <name type="common">Eastern oyster</name>
    <dbReference type="NCBI Taxonomy" id="6565"/>
    <lineage>
        <taxon>Eukaryota</taxon>
        <taxon>Metazoa</taxon>
        <taxon>Spiralia</taxon>
        <taxon>Lophotrochozoa</taxon>
        <taxon>Mollusca</taxon>
        <taxon>Bivalvia</taxon>
        <taxon>Autobranchia</taxon>
        <taxon>Pteriomorphia</taxon>
        <taxon>Ostreida</taxon>
        <taxon>Ostreoidea</taxon>
        <taxon>Ostreidae</taxon>
        <taxon>Crassostrea</taxon>
    </lineage>
</organism>
<feature type="compositionally biased region" description="Polar residues" evidence="1">
    <location>
        <begin position="36"/>
        <end position="47"/>
    </location>
</feature>
<evidence type="ECO:0000313" key="2">
    <source>
        <dbReference type="Proteomes" id="UP000694844"/>
    </source>
</evidence>
<dbReference type="RefSeq" id="XP_022291840.1">
    <property type="nucleotide sequence ID" value="XM_022436132.1"/>
</dbReference>
<dbReference type="Proteomes" id="UP000694844">
    <property type="component" value="Chromosome 7"/>
</dbReference>